<dbReference type="SUPFAM" id="SSF54631">
    <property type="entry name" value="CBS-domain pair"/>
    <property type="match status" value="1"/>
</dbReference>
<accession>M1NML3</accession>
<dbReference type="InterPro" id="IPR046342">
    <property type="entry name" value="CBS_dom_sf"/>
</dbReference>
<gene>
    <name evidence="3" type="ORF">A605_07980</name>
</gene>
<dbReference type="eggNOG" id="COG0517">
    <property type="taxonomic scope" value="Bacteria"/>
</dbReference>
<dbReference type="STRING" id="1121362.A605_07980"/>
<name>M1NML3_9CORY</name>
<keyword evidence="1" id="KW-0129">CBS domain</keyword>
<dbReference type="EMBL" id="CP003697">
    <property type="protein sequence ID" value="AGF72598.1"/>
    <property type="molecule type" value="Genomic_DNA"/>
</dbReference>
<protein>
    <recommendedName>
        <fullName evidence="2">CBS domain-containing protein</fullName>
    </recommendedName>
</protein>
<evidence type="ECO:0000313" key="3">
    <source>
        <dbReference type="EMBL" id="AGF72598.1"/>
    </source>
</evidence>
<dbReference type="InterPro" id="IPR000644">
    <property type="entry name" value="CBS_dom"/>
</dbReference>
<dbReference type="RefSeq" id="WP_015401017.1">
    <property type="nucleotide sequence ID" value="NC_020302.1"/>
</dbReference>
<keyword evidence="4" id="KW-1185">Reference proteome</keyword>
<evidence type="ECO:0000256" key="1">
    <source>
        <dbReference type="PROSITE-ProRule" id="PRU00703"/>
    </source>
</evidence>
<evidence type="ECO:0000259" key="2">
    <source>
        <dbReference type="PROSITE" id="PS51371"/>
    </source>
</evidence>
<proteinExistence type="predicted"/>
<dbReference type="PROSITE" id="PS51371">
    <property type="entry name" value="CBS"/>
    <property type="match status" value="1"/>
</dbReference>
<organism evidence="3 4">
    <name type="scientific">Corynebacterium halotolerans YIM 70093 = DSM 44683</name>
    <dbReference type="NCBI Taxonomy" id="1121362"/>
    <lineage>
        <taxon>Bacteria</taxon>
        <taxon>Bacillati</taxon>
        <taxon>Actinomycetota</taxon>
        <taxon>Actinomycetes</taxon>
        <taxon>Mycobacteriales</taxon>
        <taxon>Corynebacteriaceae</taxon>
        <taxon>Corynebacterium</taxon>
    </lineage>
</organism>
<feature type="domain" description="CBS" evidence="2">
    <location>
        <begin position="115"/>
        <end position="172"/>
    </location>
</feature>
<dbReference type="AlphaFoldDB" id="M1NML3"/>
<dbReference type="HOGENOM" id="CLU_099771_0_0_11"/>
<dbReference type="Gene3D" id="3.10.580.10">
    <property type="entry name" value="CBS-domain"/>
    <property type="match status" value="1"/>
</dbReference>
<dbReference type="Proteomes" id="UP000011723">
    <property type="component" value="Chromosome"/>
</dbReference>
<evidence type="ECO:0000313" key="4">
    <source>
        <dbReference type="Proteomes" id="UP000011723"/>
    </source>
</evidence>
<reference evidence="3 4" key="1">
    <citation type="journal article" date="2012" name="Stand. Genomic Sci.">
        <title>Genome sequence of the halotolerant bacterium Corynebacterium halotolerans type strain YIM 70093(T) (= DSM 44683(T)).</title>
        <authorList>
            <person name="Ruckert C."/>
            <person name="Albersmeier A."/>
            <person name="Al-Dilaimi A."/>
            <person name="Niehaus K."/>
            <person name="Szczepanowski R."/>
            <person name="Kalinowski J."/>
        </authorList>
    </citation>
    <scope>NUCLEOTIDE SEQUENCE [LARGE SCALE GENOMIC DNA]</scope>
    <source>
        <strain evidence="3">YIM 70093</strain>
    </source>
</reference>
<dbReference type="KEGG" id="chn:A605_07980"/>
<dbReference type="PATRIC" id="fig|1121362.3.peg.1612"/>
<sequence>MSENLPDHQSPADPAVNRAIPFLAAFNEIEQFLRQELDAKKSDGFSWMVRLAQRKHLVRDGHAEALQAFADLRNAISHGTYRNHRPIAEPLPETVGEITRIRDLLLDPPLALSVLGPHRVRSFAPDDDVREALQIIRTTRISQFPVYESGVFQALLTTNTIARWVAADLDDNDHLDGRTVREVLEFAEDNDFAVFLPRTATAQEVVDELTMPARDGSLPRAALLTEHGRMDQQPLRVVGGSDMAALLEALDAV</sequence>